<evidence type="ECO:0000313" key="2">
    <source>
        <dbReference type="Proteomes" id="UP000001849"/>
    </source>
</evidence>
<keyword evidence="2" id="KW-1185">Reference proteome</keyword>
<evidence type="ECO:0000313" key="1">
    <source>
        <dbReference type="EMBL" id="ACH62032.1"/>
    </source>
</evidence>
<dbReference type="EMBL" id="EU826466">
    <property type="protein sequence ID" value="ACH62032.1"/>
    <property type="molecule type" value="Genomic_DNA"/>
</dbReference>
<dbReference type="Proteomes" id="UP000001849">
    <property type="component" value="Segment"/>
</dbReference>
<sequence length="56" mass="6275">MHPTHDDAVIYWMIETADEDGNALDIPFTGTRTEARAEARLHPGSTLSTYAEWKNA</sequence>
<organism evidence="1 2">
    <name type="scientific">Mycobacterium phage Myrna</name>
    <dbReference type="NCBI Taxonomy" id="546805"/>
    <lineage>
        <taxon>Viruses</taxon>
        <taxon>Duplodnaviria</taxon>
        <taxon>Heunggongvirae</taxon>
        <taxon>Uroviricota</taxon>
        <taxon>Caudoviricetes</taxon>
        <taxon>Ceeclamvirinae</taxon>
        <taxon>Myrnavirus</taxon>
        <taxon>Myrnavirus myrna</taxon>
    </lineage>
</organism>
<reference evidence="1 2" key="1">
    <citation type="submission" date="2008-06" db="EMBL/GenBank/DDBJ databases">
        <authorList>
            <person name="Smith A.L."/>
            <person name="Paladin E.C."/>
            <person name="Jacobs-Sera D."/>
            <person name="Hendirx R.W."/>
            <person name="Hatfull G.F."/>
        </authorList>
    </citation>
    <scope>NUCLEOTIDE SEQUENCE [LARGE SCALE GENOMIC DNA]</scope>
</reference>
<protein>
    <submittedName>
        <fullName evidence="1">Uncharacterized protein</fullName>
    </submittedName>
</protein>
<dbReference type="KEGG" id="vg:6920684"/>
<name>B5LJ35_9CAUD</name>
<dbReference type="RefSeq" id="YP_002224942.1">
    <property type="nucleotide sequence ID" value="NC_011273.1"/>
</dbReference>
<dbReference type="GeneID" id="6920684"/>
<proteinExistence type="predicted"/>
<gene>
    <name evidence="1" type="primary">24</name>
    <name evidence="1" type="ORF">MYRNA_24</name>
</gene>
<accession>B5LJ35</accession>